<feature type="region of interest" description="Disordered" evidence="6">
    <location>
        <begin position="77"/>
        <end position="150"/>
    </location>
</feature>
<dbReference type="NCBIfam" id="TIGR00601">
    <property type="entry name" value="rad23"/>
    <property type="match status" value="1"/>
</dbReference>
<dbReference type="InterPro" id="IPR029071">
    <property type="entry name" value="Ubiquitin-like_domsf"/>
</dbReference>
<dbReference type="OrthoDB" id="419317at2759"/>
<keyword evidence="2 5" id="KW-0227">DNA damage</keyword>
<dbReference type="PANTHER" id="PTHR10621">
    <property type="entry name" value="UV EXCISION REPAIR PROTEIN RAD23"/>
    <property type="match status" value="1"/>
</dbReference>
<comment type="function">
    <text evidence="5">Multiubiquitin chain receptor involved in modulation of proteasomal degradation. Involved in nucleotide excision repair.</text>
</comment>
<sequence length="363" mass="39097">MKLTFKTLQQKQFQIDAELTETIADVKEKIATAEGFQPSTQKLVYMGKILTDAQTVEELNFKDNSFLVLMVTKPKATPATTSASAPPPANTAPTAEPREAPASTDAPAAAHLASDAANVTATPLSQTPTPAPSAYEEQPGPGSSGGIATGSEYNTAVENMVEMGYERDQVVRAMRASFNNPERAVEYLITGIPDVAVPPAHTTAPASNANTDPTSTADAPASHGASESHGPALSSELQQIANHPQFQQLRQMVRQDPRLLQPMISRITQTNPELVQLINNNQEQLLELLLGNIEGDADDTDMPGAGSPQYIQVTPQEKEAIDRLEGLGFDRAIVIEAYFACDKNEELAANYLFEHGHEDDYQD</sequence>
<dbReference type="GO" id="GO:0005829">
    <property type="term" value="C:cytosol"/>
    <property type="evidence" value="ECO:0007669"/>
    <property type="project" value="TreeGrafter"/>
</dbReference>
<dbReference type="SUPFAM" id="SSF54236">
    <property type="entry name" value="Ubiquitin-like"/>
    <property type="match status" value="1"/>
</dbReference>
<dbReference type="SUPFAM" id="SSF46934">
    <property type="entry name" value="UBA-like"/>
    <property type="match status" value="2"/>
</dbReference>
<keyword evidence="10" id="KW-1185">Reference proteome</keyword>
<keyword evidence="1" id="KW-0677">Repeat</keyword>
<feature type="domain" description="Ubiquitin-like" evidence="8">
    <location>
        <begin position="1"/>
        <end position="76"/>
    </location>
</feature>
<dbReference type="InterPro" id="IPR009060">
    <property type="entry name" value="UBA-like_sf"/>
</dbReference>
<dbReference type="InterPro" id="IPR015360">
    <property type="entry name" value="XPC-bd"/>
</dbReference>
<dbReference type="GO" id="GO:0043130">
    <property type="term" value="F:ubiquitin binding"/>
    <property type="evidence" value="ECO:0007669"/>
    <property type="project" value="UniProtKB-UniRule"/>
</dbReference>
<dbReference type="SMART" id="SM00213">
    <property type="entry name" value="UBQ"/>
    <property type="match status" value="1"/>
</dbReference>
<dbReference type="GO" id="GO:0031593">
    <property type="term" value="F:polyubiquitin modification-dependent protein binding"/>
    <property type="evidence" value="ECO:0007669"/>
    <property type="project" value="UniProtKB-UniRule"/>
</dbReference>
<evidence type="ECO:0000256" key="4">
    <source>
        <dbReference type="ARBA" id="ARBA00023242"/>
    </source>
</evidence>
<dbReference type="Pfam" id="PF00627">
    <property type="entry name" value="UBA"/>
    <property type="match status" value="2"/>
</dbReference>
<dbReference type="GO" id="GO:0003684">
    <property type="term" value="F:damaged DNA binding"/>
    <property type="evidence" value="ECO:0007669"/>
    <property type="project" value="UniProtKB-UniRule"/>
</dbReference>
<evidence type="ECO:0000256" key="1">
    <source>
        <dbReference type="ARBA" id="ARBA00022737"/>
    </source>
</evidence>
<feature type="domain" description="UBA" evidence="7">
    <location>
        <begin position="315"/>
        <end position="355"/>
    </location>
</feature>
<evidence type="ECO:0000313" key="9">
    <source>
        <dbReference type="EMBL" id="KAJ1979693.1"/>
    </source>
</evidence>
<dbReference type="InterPro" id="IPR006636">
    <property type="entry name" value="STI1_HS-bd"/>
</dbReference>
<dbReference type="Gene3D" id="3.10.20.90">
    <property type="entry name" value="Phosphatidylinositol 3-kinase Catalytic Subunit, Chain A, domain 1"/>
    <property type="match status" value="1"/>
</dbReference>
<dbReference type="PROSITE" id="PS50053">
    <property type="entry name" value="UBIQUITIN_2"/>
    <property type="match status" value="1"/>
</dbReference>
<keyword evidence="3 5" id="KW-0234">DNA repair</keyword>
<dbReference type="InterPro" id="IPR000626">
    <property type="entry name" value="Ubiquitin-like_dom"/>
</dbReference>
<dbReference type="InterPro" id="IPR036353">
    <property type="entry name" value="XPC-bd_sf"/>
</dbReference>
<dbReference type="PANTHER" id="PTHR10621:SF0">
    <property type="entry name" value="UV EXCISION REPAIR PROTEIN RAD23"/>
    <property type="match status" value="1"/>
</dbReference>
<feature type="region of interest" description="Disordered" evidence="6">
    <location>
        <begin position="199"/>
        <end position="233"/>
    </location>
</feature>
<dbReference type="Pfam" id="PF00240">
    <property type="entry name" value="ubiquitin"/>
    <property type="match status" value="1"/>
</dbReference>
<keyword evidence="5" id="KW-0963">Cytoplasm</keyword>
<evidence type="ECO:0000259" key="7">
    <source>
        <dbReference type="PROSITE" id="PS50030"/>
    </source>
</evidence>
<feature type="compositionally biased region" description="Polar residues" evidence="6">
    <location>
        <begin position="207"/>
        <end position="217"/>
    </location>
</feature>
<feature type="compositionally biased region" description="Low complexity" evidence="6">
    <location>
        <begin position="91"/>
        <end position="117"/>
    </location>
</feature>
<dbReference type="SMART" id="SM00165">
    <property type="entry name" value="UBA"/>
    <property type="match status" value="2"/>
</dbReference>
<evidence type="ECO:0000256" key="3">
    <source>
        <dbReference type="ARBA" id="ARBA00023204"/>
    </source>
</evidence>
<proteinExistence type="inferred from homology"/>
<comment type="caution">
    <text evidence="9">The sequence shown here is derived from an EMBL/GenBank/DDBJ whole genome shotgun (WGS) entry which is preliminary data.</text>
</comment>
<dbReference type="PRINTS" id="PR01839">
    <property type="entry name" value="RAD23PROTEIN"/>
</dbReference>
<evidence type="ECO:0000256" key="2">
    <source>
        <dbReference type="ARBA" id="ARBA00022763"/>
    </source>
</evidence>
<evidence type="ECO:0000256" key="5">
    <source>
        <dbReference type="RuleBase" id="RU367049"/>
    </source>
</evidence>
<dbReference type="SUPFAM" id="SSF101238">
    <property type="entry name" value="XPC-binding domain"/>
    <property type="match status" value="1"/>
</dbReference>
<dbReference type="Pfam" id="PF09280">
    <property type="entry name" value="XPC-binding"/>
    <property type="match status" value="1"/>
</dbReference>
<dbReference type="InterPro" id="IPR015940">
    <property type="entry name" value="UBA"/>
</dbReference>
<comment type="subcellular location">
    <subcellularLocation>
        <location evidence="5">Nucleus</location>
    </subcellularLocation>
    <subcellularLocation>
        <location evidence="5">Cytoplasm</location>
    </subcellularLocation>
</comment>
<dbReference type="AlphaFoldDB" id="A0A9W8E9Q4"/>
<dbReference type="EMBL" id="JANBQB010000206">
    <property type="protein sequence ID" value="KAJ1979693.1"/>
    <property type="molecule type" value="Genomic_DNA"/>
</dbReference>
<feature type="compositionally biased region" description="Polar residues" evidence="6">
    <location>
        <begin position="119"/>
        <end position="128"/>
    </location>
</feature>
<dbReference type="SMART" id="SM00727">
    <property type="entry name" value="STI1"/>
    <property type="match status" value="1"/>
</dbReference>
<dbReference type="Gene3D" id="1.10.10.540">
    <property type="entry name" value="XPC-binding domain"/>
    <property type="match status" value="1"/>
</dbReference>
<comment type="similarity">
    <text evidence="5">Belongs to the RAD23 family.</text>
</comment>
<accession>A0A9W8E9Q4</accession>
<name>A0A9W8E9Q4_9FUNG</name>
<dbReference type="Proteomes" id="UP001151582">
    <property type="component" value="Unassembled WGS sequence"/>
</dbReference>
<evidence type="ECO:0000259" key="8">
    <source>
        <dbReference type="PROSITE" id="PS50053"/>
    </source>
</evidence>
<dbReference type="GO" id="GO:0070628">
    <property type="term" value="F:proteasome binding"/>
    <property type="evidence" value="ECO:0007669"/>
    <property type="project" value="TreeGrafter"/>
</dbReference>
<reference evidence="9" key="1">
    <citation type="submission" date="2022-07" db="EMBL/GenBank/DDBJ databases">
        <title>Phylogenomic reconstructions and comparative analyses of Kickxellomycotina fungi.</title>
        <authorList>
            <person name="Reynolds N.K."/>
            <person name="Stajich J.E."/>
            <person name="Barry K."/>
            <person name="Grigoriev I.V."/>
            <person name="Crous P."/>
            <person name="Smith M.E."/>
        </authorList>
    </citation>
    <scope>NUCLEOTIDE SEQUENCE</scope>
    <source>
        <strain evidence="9">RSA 567</strain>
    </source>
</reference>
<dbReference type="PROSITE" id="PS50030">
    <property type="entry name" value="UBA"/>
    <property type="match status" value="2"/>
</dbReference>
<organism evidence="9 10">
    <name type="scientific">Dimargaris verticillata</name>
    <dbReference type="NCBI Taxonomy" id="2761393"/>
    <lineage>
        <taxon>Eukaryota</taxon>
        <taxon>Fungi</taxon>
        <taxon>Fungi incertae sedis</taxon>
        <taxon>Zoopagomycota</taxon>
        <taxon>Kickxellomycotina</taxon>
        <taxon>Dimargaritomycetes</taxon>
        <taxon>Dimargaritales</taxon>
        <taxon>Dimargaritaceae</taxon>
        <taxon>Dimargaris</taxon>
    </lineage>
</organism>
<dbReference type="InterPro" id="IPR004806">
    <property type="entry name" value="Rad23"/>
</dbReference>
<dbReference type="CDD" id="cd01805">
    <property type="entry name" value="Ubl_Rad23"/>
    <property type="match status" value="1"/>
</dbReference>
<dbReference type="Gene3D" id="1.10.8.10">
    <property type="entry name" value="DNA helicase RuvA subunit, C-terminal domain"/>
    <property type="match status" value="2"/>
</dbReference>
<feature type="domain" description="UBA" evidence="7">
    <location>
        <begin position="151"/>
        <end position="191"/>
    </location>
</feature>
<gene>
    <name evidence="9" type="primary">RAD23</name>
    <name evidence="9" type="ORF">H4R34_002729</name>
</gene>
<dbReference type="FunFam" id="1.10.8.10:FF:000002">
    <property type="entry name" value="UV excision repair protein RAD23 homolog"/>
    <property type="match status" value="1"/>
</dbReference>
<evidence type="ECO:0000313" key="10">
    <source>
        <dbReference type="Proteomes" id="UP001151582"/>
    </source>
</evidence>
<dbReference type="GO" id="GO:0006289">
    <property type="term" value="P:nucleotide-excision repair"/>
    <property type="evidence" value="ECO:0007669"/>
    <property type="project" value="UniProtKB-UniRule"/>
</dbReference>
<dbReference type="FunFam" id="3.10.20.90:FF:000254">
    <property type="entry name" value="UV excision repair protein Rad23"/>
    <property type="match status" value="1"/>
</dbReference>
<protein>
    <recommendedName>
        <fullName evidence="5">UV excision repair protein RAD23</fullName>
    </recommendedName>
</protein>
<keyword evidence="4 5" id="KW-0539">Nucleus</keyword>
<evidence type="ECO:0000256" key="6">
    <source>
        <dbReference type="SAM" id="MobiDB-lite"/>
    </source>
</evidence>
<dbReference type="CDD" id="cd14378">
    <property type="entry name" value="UBA1_Rhp23p_like"/>
    <property type="match status" value="1"/>
</dbReference>
<dbReference type="GO" id="GO:0005654">
    <property type="term" value="C:nucleoplasm"/>
    <property type="evidence" value="ECO:0007669"/>
    <property type="project" value="TreeGrafter"/>
</dbReference>
<dbReference type="GO" id="GO:0043161">
    <property type="term" value="P:proteasome-mediated ubiquitin-dependent protein catabolic process"/>
    <property type="evidence" value="ECO:0007669"/>
    <property type="project" value="UniProtKB-UniRule"/>
</dbReference>
<dbReference type="FunFam" id="1.10.8.10:FF:000003">
    <property type="entry name" value="UV excision repair protein RAD23 homolog"/>
    <property type="match status" value="1"/>
</dbReference>